<dbReference type="GO" id="GO:0071555">
    <property type="term" value="P:cell wall organization"/>
    <property type="evidence" value="ECO:0007669"/>
    <property type="project" value="UniProtKB-UniRule"/>
</dbReference>
<dbReference type="Gene3D" id="2.40.440.10">
    <property type="entry name" value="L,D-transpeptidase catalytic domain-like"/>
    <property type="match status" value="1"/>
</dbReference>
<accession>A0A1I5LFL6</accession>
<dbReference type="EMBL" id="FOXA01000001">
    <property type="protein sequence ID" value="SFO95973.1"/>
    <property type="molecule type" value="Genomic_DNA"/>
</dbReference>
<dbReference type="PANTHER" id="PTHR36699">
    <property type="entry name" value="LD-TRANSPEPTIDASE"/>
    <property type="match status" value="1"/>
</dbReference>
<evidence type="ECO:0000256" key="1">
    <source>
        <dbReference type="ARBA" id="ARBA00004752"/>
    </source>
</evidence>
<evidence type="ECO:0000256" key="5">
    <source>
        <dbReference type="ARBA" id="ARBA00022984"/>
    </source>
</evidence>
<evidence type="ECO:0000313" key="10">
    <source>
        <dbReference type="Proteomes" id="UP000199356"/>
    </source>
</evidence>
<feature type="active site" description="Nucleophile" evidence="7">
    <location>
        <position position="141"/>
    </location>
</feature>
<dbReference type="GO" id="GO:0016740">
    <property type="term" value="F:transferase activity"/>
    <property type="evidence" value="ECO:0007669"/>
    <property type="project" value="UniProtKB-KW"/>
</dbReference>
<evidence type="ECO:0000313" key="9">
    <source>
        <dbReference type="EMBL" id="SFO95973.1"/>
    </source>
</evidence>
<dbReference type="OrthoDB" id="9809748at2"/>
<keyword evidence="5 7" id="KW-0573">Peptidoglycan synthesis</keyword>
<sequence>MRFLRALGLLALVVTVAGCGGSKFRTYDGPEVTRIHVLKGQRQLLLMHGPYALKAYEIGLGWAPEGDKQVEGDGRTPEGHYLIDKRNPNSKYHLSIGISYPDPRDMAEAQALGFSPGGDIFIHGRGPSYERGSPRDWTWGCIAVTDDEIEEIYAMVKDGTPISIHP</sequence>
<dbReference type="InterPro" id="IPR005490">
    <property type="entry name" value="LD_TPept_cat_dom"/>
</dbReference>
<feature type="domain" description="L,D-TPase catalytic" evidence="8">
    <location>
        <begin position="33"/>
        <end position="165"/>
    </location>
</feature>
<dbReference type="PROSITE" id="PS52029">
    <property type="entry name" value="LD_TPASE"/>
    <property type="match status" value="1"/>
</dbReference>
<dbReference type="GO" id="GO:0009252">
    <property type="term" value="P:peptidoglycan biosynthetic process"/>
    <property type="evidence" value="ECO:0007669"/>
    <property type="project" value="UniProtKB-UniPathway"/>
</dbReference>
<feature type="active site" description="Proton donor/acceptor" evidence="7">
    <location>
        <position position="123"/>
    </location>
</feature>
<dbReference type="CDD" id="cd16913">
    <property type="entry name" value="YkuD_like"/>
    <property type="match status" value="1"/>
</dbReference>
<dbReference type="PROSITE" id="PS51257">
    <property type="entry name" value="PROKAR_LIPOPROTEIN"/>
    <property type="match status" value="1"/>
</dbReference>
<keyword evidence="3" id="KW-0808">Transferase</keyword>
<protein>
    <submittedName>
        <fullName evidence="9">L,D-transpeptidase catalytic domain</fullName>
    </submittedName>
</protein>
<dbReference type="AlphaFoldDB" id="A0A1I5LFL6"/>
<proteinExistence type="inferred from homology"/>
<dbReference type="GO" id="GO:0004180">
    <property type="term" value="F:carboxypeptidase activity"/>
    <property type="evidence" value="ECO:0007669"/>
    <property type="project" value="UniProtKB-ARBA"/>
</dbReference>
<dbReference type="GO" id="GO:0008360">
    <property type="term" value="P:regulation of cell shape"/>
    <property type="evidence" value="ECO:0007669"/>
    <property type="project" value="UniProtKB-UniRule"/>
</dbReference>
<keyword evidence="6 7" id="KW-0961">Cell wall biogenesis/degradation</keyword>
<keyword evidence="10" id="KW-1185">Reference proteome</keyword>
<dbReference type="Proteomes" id="UP000199356">
    <property type="component" value="Unassembled WGS sequence"/>
</dbReference>
<dbReference type="STRING" id="441119.SAMN04488047_101627"/>
<name>A0A1I5LFL6_9RHOB</name>
<evidence type="ECO:0000256" key="3">
    <source>
        <dbReference type="ARBA" id="ARBA00022679"/>
    </source>
</evidence>
<dbReference type="InterPro" id="IPR038063">
    <property type="entry name" value="Transpep_catalytic_dom"/>
</dbReference>
<dbReference type="UniPathway" id="UPA00219"/>
<evidence type="ECO:0000259" key="8">
    <source>
        <dbReference type="PROSITE" id="PS52029"/>
    </source>
</evidence>
<comment type="similarity">
    <text evidence="2">Belongs to the YkuD family.</text>
</comment>
<evidence type="ECO:0000256" key="4">
    <source>
        <dbReference type="ARBA" id="ARBA00022960"/>
    </source>
</evidence>
<dbReference type="RefSeq" id="WP_093417472.1">
    <property type="nucleotide sequence ID" value="NZ_FOXA01000001.1"/>
</dbReference>
<evidence type="ECO:0000256" key="2">
    <source>
        <dbReference type="ARBA" id="ARBA00005992"/>
    </source>
</evidence>
<dbReference type="Pfam" id="PF03734">
    <property type="entry name" value="YkuD"/>
    <property type="match status" value="1"/>
</dbReference>
<dbReference type="PANTHER" id="PTHR36699:SF1">
    <property type="entry name" value="L,D-TRANSPEPTIDASE YAFK-RELATED"/>
    <property type="match status" value="1"/>
</dbReference>
<evidence type="ECO:0000256" key="6">
    <source>
        <dbReference type="ARBA" id="ARBA00023316"/>
    </source>
</evidence>
<evidence type="ECO:0000256" key="7">
    <source>
        <dbReference type="PROSITE-ProRule" id="PRU01373"/>
    </source>
</evidence>
<organism evidence="9 10">
    <name type="scientific">Tranquillimonas alkanivorans</name>
    <dbReference type="NCBI Taxonomy" id="441119"/>
    <lineage>
        <taxon>Bacteria</taxon>
        <taxon>Pseudomonadati</taxon>
        <taxon>Pseudomonadota</taxon>
        <taxon>Alphaproteobacteria</taxon>
        <taxon>Rhodobacterales</taxon>
        <taxon>Roseobacteraceae</taxon>
        <taxon>Tranquillimonas</taxon>
    </lineage>
</organism>
<dbReference type="SUPFAM" id="SSF141523">
    <property type="entry name" value="L,D-transpeptidase catalytic domain-like"/>
    <property type="match status" value="1"/>
</dbReference>
<comment type="pathway">
    <text evidence="1 7">Cell wall biogenesis; peptidoglycan biosynthesis.</text>
</comment>
<reference evidence="9 10" key="1">
    <citation type="submission" date="2016-10" db="EMBL/GenBank/DDBJ databases">
        <authorList>
            <person name="de Groot N.N."/>
        </authorList>
    </citation>
    <scope>NUCLEOTIDE SEQUENCE [LARGE SCALE GENOMIC DNA]</scope>
    <source>
        <strain evidence="9 10">DSM 19547</strain>
    </source>
</reference>
<keyword evidence="4 7" id="KW-0133">Cell shape</keyword>
<gene>
    <name evidence="9" type="ORF">SAMN04488047_101627</name>
</gene>